<evidence type="ECO:0000259" key="4">
    <source>
        <dbReference type="Pfam" id="PF26449"/>
    </source>
</evidence>
<dbReference type="CDD" id="cd01127">
    <property type="entry name" value="TrwB_TraG_TraD_VirD4"/>
    <property type="match status" value="1"/>
</dbReference>
<dbReference type="Pfam" id="PF12696">
    <property type="entry name" value="TraG-D_C"/>
    <property type="match status" value="1"/>
</dbReference>
<feature type="compositionally biased region" description="Basic and acidic residues" evidence="1">
    <location>
        <begin position="813"/>
        <end position="824"/>
    </location>
</feature>
<gene>
    <name evidence="5" type="ORF">VE96_C0020G0002</name>
</gene>
<dbReference type="AlphaFoldDB" id="A0A0G1K7P7"/>
<reference evidence="5 6" key="1">
    <citation type="journal article" date="2015" name="Nature">
        <title>rRNA introns, odd ribosomes, and small enigmatic genomes across a large radiation of phyla.</title>
        <authorList>
            <person name="Brown C.T."/>
            <person name="Hug L.A."/>
            <person name="Thomas B.C."/>
            <person name="Sharon I."/>
            <person name="Castelle C.J."/>
            <person name="Singh A."/>
            <person name="Wilkins M.J."/>
            <person name="Williams K.H."/>
            <person name="Banfield J.F."/>
        </authorList>
    </citation>
    <scope>NUCLEOTIDE SEQUENCE [LARGE SCALE GENOMIC DNA]</scope>
</reference>
<evidence type="ECO:0000313" key="5">
    <source>
        <dbReference type="EMBL" id="KKT52327.1"/>
    </source>
</evidence>
<proteinExistence type="predicted"/>
<feature type="region of interest" description="Disordered" evidence="1">
    <location>
        <begin position="904"/>
        <end position="940"/>
    </location>
</feature>
<dbReference type="EMBL" id="LCIJ01000020">
    <property type="protein sequence ID" value="KKT52327.1"/>
    <property type="molecule type" value="Genomic_DNA"/>
</dbReference>
<evidence type="ECO:0000259" key="3">
    <source>
        <dbReference type="Pfam" id="PF12696"/>
    </source>
</evidence>
<feature type="transmembrane region" description="Helical" evidence="2">
    <location>
        <begin position="7"/>
        <end position="29"/>
    </location>
</feature>
<name>A0A0G1K7P7_UNCK3</name>
<dbReference type="Gene3D" id="3.40.50.300">
    <property type="entry name" value="P-loop containing nucleotide triphosphate hydrolases"/>
    <property type="match status" value="2"/>
</dbReference>
<evidence type="ECO:0000256" key="1">
    <source>
        <dbReference type="SAM" id="MobiDB-lite"/>
    </source>
</evidence>
<feature type="region of interest" description="Disordered" evidence="1">
    <location>
        <begin position="805"/>
        <end position="875"/>
    </location>
</feature>
<dbReference type="InterPro" id="IPR058441">
    <property type="entry name" value="DUF8128"/>
</dbReference>
<keyword evidence="2" id="KW-0472">Membrane</keyword>
<dbReference type="PANTHER" id="PTHR30121">
    <property type="entry name" value="UNCHARACTERIZED PROTEIN YJGR-RELATED"/>
    <property type="match status" value="1"/>
</dbReference>
<evidence type="ECO:0000256" key="2">
    <source>
        <dbReference type="SAM" id="Phobius"/>
    </source>
</evidence>
<evidence type="ECO:0000313" key="6">
    <source>
        <dbReference type="Proteomes" id="UP000034752"/>
    </source>
</evidence>
<feature type="domain" description="DUF8128" evidence="4">
    <location>
        <begin position="62"/>
        <end position="365"/>
    </location>
</feature>
<dbReference type="Pfam" id="PF26449">
    <property type="entry name" value="DUF8128"/>
    <property type="match status" value="1"/>
</dbReference>
<accession>A0A0G1K7P7</accession>
<dbReference type="InterPro" id="IPR032689">
    <property type="entry name" value="TraG-D_C"/>
</dbReference>
<feature type="domain" description="TraD/TraG TraM recognition site" evidence="3">
    <location>
        <begin position="661"/>
        <end position="723"/>
    </location>
</feature>
<protein>
    <submittedName>
        <fullName evidence="5">Uncharacterized protein</fullName>
    </submittedName>
</protein>
<dbReference type="InterPro" id="IPR051162">
    <property type="entry name" value="T4SS_component"/>
</dbReference>
<dbReference type="SUPFAM" id="SSF52540">
    <property type="entry name" value="P-loop containing nucleoside triphosphate hydrolases"/>
    <property type="match status" value="1"/>
</dbReference>
<keyword evidence="2" id="KW-0812">Transmembrane</keyword>
<feature type="compositionally biased region" description="Basic and acidic residues" evidence="1">
    <location>
        <begin position="846"/>
        <end position="855"/>
    </location>
</feature>
<dbReference type="PANTHER" id="PTHR30121:SF11">
    <property type="entry name" value="AAA+ ATPASE DOMAIN-CONTAINING PROTEIN"/>
    <property type="match status" value="1"/>
</dbReference>
<dbReference type="PATRIC" id="fig|1620410.3.peg.303"/>
<dbReference type="Proteomes" id="UP000034752">
    <property type="component" value="Unassembled WGS sequence"/>
</dbReference>
<comment type="caution">
    <text evidence="5">The sequence shown here is derived from an EMBL/GenBank/DDBJ whole genome shotgun (WGS) entry which is preliminary data.</text>
</comment>
<sequence length="940" mass="103586">MANDSSLLVYIVGLALGWAVLLGGLWWWWRQRPKGIKPAKSSFASALVANQTDAVLLAIDVPKENEKKPIAAEAIFASLHGIGTNHLSFEVEAREKSIRFFVWVPLALRGYVESQLYAQYPEIDISEMRDYADPAKLPSDLVVMGTELVLAREDFYPIKTFLNFEVDPLAAITGTLSKLSPGQHVWIQIIIQPEGNEWRNAAIKYINDVKTGNRTAGFVKDVAGELSKFGGELVTTMLRGGGYTPAEKETKKLELSPGVEAALKEIEAKSSSLGFRTNIRLVVLDRDPDMARSRLQLAVGAFKQFNTNNLNSFEVGALLDNRAEVLMRYHDRVAGGDHSFILNVTELASIYHLPNISVVTPNIMWAGSKKGEPPANLPLETNVDPKELTILAKTNFRGSEEKFGIKIKDRRRHVYMIGKSGVGKSTLLKNMVIDDIREGRGVAMIDPHGEDVMEVLDYVPNYRANDVIVFDPGDREYAIGFNMFEVSDPKYKVITASGIVGAFKNIFGDSWGPRLEYWLKSAVLALLDYPGSTLMMVPRLFTDKDFRNAVLEKVQDPLIKARWINEWPKLDQKAQGEAIAPILNKVGQFLSSSVIRNIVGQPKSSVDFRKAMDEGKILLIKLSKGVIGDDNSNLLGSMIVTQFQLSAMSRADVPPSARPDFYLYVDEFQNFATDSFATILSEARKYNLSLTVANQYMAQLSDDVRNAIFGNVGTLIAFRVGADDAVGLTKELAPVFDENDLVNLNIYNIYLKLSIDGLTVPAFSAQTLPPPPDKNNNSEKIIQISRERYAKPASFVEKMVGEAIAAQSSGSRDQGERGYDRGGDRGPGATDMKSAIASATKTAPEPSKELTKKPEPISISNRPRPLPRGRIKPAVGDLKKLISHIEQRKSGPNLIKDLKADAAPNASAIDESRKSGGAGGKSVKPNEWISLDELNKDQDN</sequence>
<keyword evidence="2" id="KW-1133">Transmembrane helix</keyword>
<organism evidence="5 6">
    <name type="scientific">candidate division Kazan bacterium GW2011_GWA1_44_22</name>
    <dbReference type="NCBI Taxonomy" id="1620410"/>
    <lineage>
        <taxon>Bacteria</taxon>
        <taxon>Bacteria division Kazan-3B-28</taxon>
    </lineage>
</organism>
<dbReference type="InterPro" id="IPR027417">
    <property type="entry name" value="P-loop_NTPase"/>
</dbReference>